<protein>
    <submittedName>
        <fullName evidence="1">Uncharacterized protein</fullName>
    </submittedName>
</protein>
<keyword evidence="2" id="KW-1185">Reference proteome</keyword>
<evidence type="ECO:0000313" key="2">
    <source>
        <dbReference type="Proteomes" id="UP001500843"/>
    </source>
</evidence>
<organism evidence="1 2">
    <name type="scientific">Promicromonospora umidemergens</name>
    <dbReference type="NCBI Taxonomy" id="629679"/>
    <lineage>
        <taxon>Bacteria</taxon>
        <taxon>Bacillati</taxon>
        <taxon>Actinomycetota</taxon>
        <taxon>Actinomycetes</taxon>
        <taxon>Micrococcales</taxon>
        <taxon>Promicromonosporaceae</taxon>
        <taxon>Promicromonospora</taxon>
    </lineage>
</organism>
<dbReference type="EMBL" id="BAABHM010000018">
    <property type="protein sequence ID" value="GAA4714666.1"/>
    <property type="molecule type" value="Genomic_DNA"/>
</dbReference>
<proteinExistence type="predicted"/>
<gene>
    <name evidence="1" type="ORF">GCM10023198_42400</name>
</gene>
<sequence>MILHLCNTLMRMYVNAAIGTRAAEPHVREAEHLLHVICRSALGGFPAVDVDTQLDSRVGNAHVENRTDVHARE</sequence>
<comment type="caution">
    <text evidence="1">The sequence shown here is derived from an EMBL/GenBank/DDBJ whole genome shotgun (WGS) entry which is preliminary data.</text>
</comment>
<accession>A0ABP8XU22</accession>
<reference evidence="2" key="1">
    <citation type="journal article" date="2019" name="Int. J. Syst. Evol. Microbiol.">
        <title>The Global Catalogue of Microorganisms (GCM) 10K type strain sequencing project: providing services to taxonomists for standard genome sequencing and annotation.</title>
        <authorList>
            <consortium name="The Broad Institute Genomics Platform"/>
            <consortium name="The Broad Institute Genome Sequencing Center for Infectious Disease"/>
            <person name="Wu L."/>
            <person name="Ma J."/>
        </authorList>
    </citation>
    <scope>NUCLEOTIDE SEQUENCE [LARGE SCALE GENOMIC DNA]</scope>
    <source>
        <strain evidence="2">JCM 17975</strain>
    </source>
</reference>
<evidence type="ECO:0000313" key="1">
    <source>
        <dbReference type="EMBL" id="GAA4714666.1"/>
    </source>
</evidence>
<name>A0ABP8XU22_9MICO</name>
<dbReference type="Proteomes" id="UP001500843">
    <property type="component" value="Unassembled WGS sequence"/>
</dbReference>